<keyword evidence="3" id="KW-1185">Reference proteome</keyword>
<name>A0A0W0TGY2_9GAMM</name>
<organism evidence="1 3">
    <name type="scientific">Legionella feeleii</name>
    <dbReference type="NCBI Taxonomy" id="453"/>
    <lineage>
        <taxon>Bacteria</taxon>
        <taxon>Pseudomonadati</taxon>
        <taxon>Pseudomonadota</taxon>
        <taxon>Gammaproteobacteria</taxon>
        <taxon>Legionellales</taxon>
        <taxon>Legionellaceae</taxon>
        <taxon>Legionella</taxon>
    </lineage>
</organism>
<gene>
    <name evidence="1" type="ORF">Lfee_2503</name>
    <name evidence="2" type="ORF">NCTC12022_00517</name>
</gene>
<evidence type="ECO:0000313" key="3">
    <source>
        <dbReference type="Proteomes" id="UP000054698"/>
    </source>
</evidence>
<sequence>MSFKYFKAKSSLKMNDNLIRHIISHSYDYRVGEPSDNAFPIKQLSGSGLSVSIERLLTTKLHPIVISSLVKTNHSYICDYVADIKNIGSWRLRVELYNITPWLD</sequence>
<reference evidence="1 3" key="1">
    <citation type="submission" date="2015-11" db="EMBL/GenBank/DDBJ databases">
        <title>Genomic analysis of 38 Legionella species identifies large and diverse effector repertoires.</title>
        <authorList>
            <person name="Burstein D."/>
            <person name="Amaro F."/>
            <person name="Zusman T."/>
            <person name="Lifshitz Z."/>
            <person name="Cohen O."/>
            <person name="Gilbert J.A."/>
            <person name="Pupko T."/>
            <person name="Shuman H.A."/>
            <person name="Segal G."/>
        </authorList>
    </citation>
    <scope>NUCLEOTIDE SEQUENCE [LARGE SCALE GENOMIC DNA]</scope>
    <source>
        <strain evidence="1 3">WO-44C</strain>
    </source>
</reference>
<dbReference type="STRING" id="453.Lfee_2503"/>
<dbReference type="EMBL" id="UASS01000003">
    <property type="protein sequence ID" value="SPX59806.1"/>
    <property type="molecule type" value="Genomic_DNA"/>
</dbReference>
<accession>A0A0W0TGY2</accession>
<evidence type="ECO:0000313" key="2">
    <source>
        <dbReference type="EMBL" id="SPX59806.1"/>
    </source>
</evidence>
<dbReference type="Proteomes" id="UP000251942">
    <property type="component" value="Unassembled WGS sequence"/>
</dbReference>
<dbReference type="Proteomes" id="UP000054698">
    <property type="component" value="Unassembled WGS sequence"/>
</dbReference>
<reference evidence="2 4" key="2">
    <citation type="submission" date="2018-06" db="EMBL/GenBank/DDBJ databases">
        <authorList>
            <consortium name="Pathogen Informatics"/>
            <person name="Doyle S."/>
        </authorList>
    </citation>
    <scope>NUCLEOTIDE SEQUENCE [LARGE SCALE GENOMIC DNA]</scope>
    <source>
        <strain evidence="2 4">NCTC12022</strain>
    </source>
</reference>
<protein>
    <submittedName>
        <fullName evidence="1">Uncharacterized protein</fullName>
    </submittedName>
</protein>
<dbReference type="AlphaFoldDB" id="A0A0W0TGY2"/>
<proteinExistence type="predicted"/>
<evidence type="ECO:0000313" key="4">
    <source>
        <dbReference type="Proteomes" id="UP000251942"/>
    </source>
</evidence>
<dbReference type="EMBL" id="LNYB01000085">
    <property type="protein sequence ID" value="KTC94839.1"/>
    <property type="molecule type" value="Genomic_DNA"/>
</dbReference>
<evidence type="ECO:0000313" key="1">
    <source>
        <dbReference type="EMBL" id="KTC94839.1"/>
    </source>
</evidence>